<evidence type="ECO:0000313" key="3">
    <source>
        <dbReference type="Proteomes" id="UP000541558"/>
    </source>
</evidence>
<protein>
    <submittedName>
        <fullName evidence="2">Uncharacterized protein</fullName>
    </submittedName>
</protein>
<comment type="caution">
    <text evidence="2">The sequence shown here is derived from an EMBL/GenBank/DDBJ whole genome shotgun (WGS) entry which is preliminary data.</text>
</comment>
<dbReference type="Proteomes" id="UP000541558">
    <property type="component" value="Unassembled WGS sequence"/>
</dbReference>
<feature type="region of interest" description="Disordered" evidence="1">
    <location>
        <begin position="15"/>
        <end position="34"/>
    </location>
</feature>
<sequence>MWEVGAMPTGFNFAGQARNVQNRRPPMQQPNLVGLGGADYSSSVPLCSSAYATGAGGFTAPPATSPPEQSPPHAETGVIDELQAQLCDTQSKLAGQVDKIRALKVVLVEQESTEREVETLWEMIESRQRELEESKGVRG</sequence>
<dbReference type="EMBL" id="JAACJK010000169">
    <property type="protein sequence ID" value="KAF5320423.1"/>
    <property type="molecule type" value="Genomic_DNA"/>
</dbReference>
<gene>
    <name evidence="2" type="ORF">D9611_010661</name>
</gene>
<proteinExistence type="predicted"/>
<feature type="region of interest" description="Disordered" evidence="1">
    <location>
        <begin position="51"/>
        <end position="75"/>
    </location>
</feature>
<organism evidence="2 3">
    <name type="scientific">Ephemerocybe angulata</name>
    <dbReference type="NCBI Taxonomy" id="980116"/>
    <lineage>
        <taxon>Eukaryota</taxon>
        <taxon>Fungi</taxon>
        <taxon>Dikarya</taxon>
        <taxon>Basidiomycota</taxon>
        <taxon>Agaricomycotina</taxon>
        <taxon>Agaricomycetes</taxon>
        <taxon>Agaricomycetidae</taxon>
        <taxon>Agaricales</taxon>
        <taxon>Agaricineae</taxon>
        <taxon>Psathyrellaceae</taxon>
        <taxon>Ephemerocybe</taxon>
    </lineage>
</organism>
<evidence type="ECO:0000313" key="2">
    <source>
        <dbReference type="EMBL" id="KAF5320423.1"/>
    </source>
</evidence>
<name>A0A8H5BDE2_9AGAR</name>
<reference evidence="2 3" key="1">
    <citation type="journal article" date="2020" name="ISME J.">
        <title>Uncovering the hidden diversity of litter-decomposition mechanisms in mushroom-forming fungi.</title>
        <authorList>
            <person name="Floudas D."/>
            <person name="Bentzer J."/>
            <person name="Ahren D."/>
            <person name="Johansson T."/>
            <person name="Persson P."/>
            <person name="Tunlid A."/>
        </authorList>
    </citation>
    <scope>NUCLEOTIDE SEQUENCE [LARGE SCALE GENOMIC DNA]</scope>
    <source>
        <strain evidence="2 3">CBS 175.51</strain>
    </source>
</reference>
<accession>A0A8H5BDE2</accession>
<feature type="compositionally biased region" description="Low complexity" evidence="1">
    <location>
        <begin position="51"/>
        <end position="62"/>
    </location>
</feature>
<dbReference type="AlphaFoldDB" id="A0A8H5BDE2"/>
<keyword evidence="3" id="KW-1185">Reference proteome</keyword>
<evidence type="ECO:0000256" key="1">
    <source>
        <dbReference type="SAM" id="MobiDB-lite"/>
    </source>
</evidence>